<dbReference type="RefSeq" id="WP_154767623.1">
    <property type="nucleotide sequence ID" value="NZ_WLYK01000001.1"/>
</dbReference>
<feature type="region of interest" description="Disordered" evidence="3">
    <location>
        <begin position="1"/>
        <end position="30"/>
    </location>
</feature>
<feature type="domain" description="AMP-binding enzyme C-terminal" evidence="5">
    <location>
        <begin position="476"/>
        <end position="547"/>
    </location>
</feature>
<evidence type="ECO:0000256" key="3">
    <source>
        <dbReference type="SAM" id="MobiDB-lite"/>
    </source>
</evidence>
<dbReference type="Pfam" id="PF00501">
    <property type="entry name" value="AMP-binding"/>
    <property type="match status" value="1"/>
</dbReference>
<reference evidence="6 7" key="1">
    <citation type="submission" date="2019-11" db="EMBL/GenBank/DDBJ databases">
        <authorList>
            <person name="Jiang L.-Q."/>
        </authorList>
    </citation>
    <scope>NUCLEOTIDE SEQUENCE [LARGE SCALE GENOMIC DNA]</scope>
    <source>
        <strain evidence="6 7">YIM 132087</strain>
    </source>
</reference>
<dbReference type="PANTHER" id="PTHR43201">
    <property type="entry name" value="ACYL-COA SYNTHETASE"/>
    <property type="match status" value="1"/>
</dbReference>
<dbReference type="InterPro" id="IPR045851">
    <property type="entry name" value="AMP-bd_C_sf"/>
</dbReference>
<accession>A0A7K1FIC8</accession>
<evidence type="ECO:0000313" key="6">
    <source>
        <dbReference type="EMBL" id="MTD13871.1"/>
    </source>
</evidence>
<dbReference type="Proteomes" id="UP000460221">
    <property type="component" value="Unassembled WGS sequence"/>
</dbReference>
<keyword evidence="2" id="KW-0436">Ligase</keyword>
<dbReference type="PANTHER" id="PTHR43201:SF5">
    <property type="entry name" value="MEDIUM-CHAIN ACYL-COA LIGASE ACSF2, MITOCHONDRIAL"/>
    <property type="match status" value="1"/>
</dbReference>
<evidence type="ECO:0000256" key="2">
    <source>
        <dbReference type="ARBA" id="ARBA00022598"/>
    </source>
</evidence>
<gene>
    <name evidence="6" type="ORF">GIS00_07940</name>
</gene>
<protein>
    <submittedName>
        <fullName evidence="6">AMP-binding protein</fullName>
    </submittedName>
</protein>
<dbReference type="Gene3D" id="3.30.300.30">
    <property type="match status" value="1"/>
</dbReference>
<evidence type="ECO:0000256" key="1">
    <source>
        <dbReference type="ARBA" id="ARBA00006432"/>
    </source>
</evidence>
<comment type="caution">
    <text evidence="6">The sequence shown here is derived from an EMBL/GenBank/DDBJ whole genome shotgun (WGS) entry which is preliminary data.</text>
</comment>
<evidence type="ECO:0000259" key="4">
    <source>
        <dbReference type="Pfam" id="PF00501"/>
    </source>
</evidence>
<dbReference type="InterPro" id="IPR000873">
    <property type="entry name" value="AMP-dep_synth/lig_dom"/>
</dbReference>
<comment type="similarity">
    <text evidence="1">Belongs to the ATP-dependent AMP-binding enzyme family.</text>
</comment>
<proteinExistence type="inferred from homology"/>
<dbReference type="GO" id="GO:0006631">
    <property type="term" value="P:fatty acid metabolic process"/>
    <property type="evidence" value="ECO:0007669"/>
    <property type="project" value="TreeGrafter"/>
</dbReference>
<dbReference type="EMBL" id="WLYK01000001">
    <property type="protein sequence ID" value="MTD13871.1"/>
    <property type="molecule type" value="Genomic_DNA"/>
</dbReference>
<evidence type="ECO:0000313" key="7">
    <source>
        <dbReference type="Proteomes" id="UP000460221"/>
    </source>
</evidence>
<dbReference type="InterPro" id="IPR042099">
    <property type="entry name" value="ANL_N_sf"/>
</dbReference>
<keyword evidence="7" id="KW-1185">Reference proteome</keyword>
<feature type="domain" description="AMP-dependent synthetase/ligase" evidence="4">
    <location>
        <begin position="39"/>
        <end position="425"/>
    </location>
</feature>
<dbReference type="Pfam" id="PF13193">
    <property type="entry name" value="AMP-binding_C"/>
    <property type="match status" value="1"/>
</dbReference>
<organism evidence="6 7">
    <name type="scientific">Nakamurella alba</name>
    <dbReference type="NCBI Taxonomy" id="2665158"/>
    <lineage>
        <taxon>Bacteria</taxon>
        <taxon>Bacillati</taxon>
        <taxon>Actinomycetota</taxon>
        <taxon>Actinomycetes</taxon>
        <taxon>Nakamurellales</taxon>
        <taxon>Nakamurellaceae</taxon>
        <taxon>Nakamurella</taxon>
    </lineage>
</organism>
<name>A0A7K1FIC8_9ACTN</name>
<dbReference type="SUPFAM" id="SSF56801">
    <property type="entry name" value="Acetyl-CoA synthetase-like"/>
    <property type="match status" value="1"/>
</dbReference>
<dbReference type="AlphaFoldDB" id="A0A7K1FIC8"/>
<evidence type="ECO:0000259" key="5">
    <source>
        <dbReference type="Pfam" id="PF13193"/>
    </source>
</evidence>
<dbReference type="InterPro" id="IPR025110">
    <property type="entry name" value="AMP-bd_C"/>
</dbReference>
<sequence>MTLHDIPTDTPTDSTVGAQPGGGTVPDDFPRTVPEMVLRSAQRYADREAFIFDDTRETYAELLDRSLEIARALVGLGVQPGDRVGVLLHNSLDYIHLLFGCAFARATAVLMNIRLAPPELAYIARDSGMRFLVTDDLALDFSDLPGRMRTALPGLADAPEGVAGRSDAAPDLVACFLFGDTTARGFLGRAELLAAAEPVSADSVLAGIGQTDPEDCYIMMYTSGTTANPKGCRLPHRSILRTGFEVGRHGFRFTETDKLWNALPLFHVSAQAPMTGVLNAGATYVSELHFDAEESLALILREGVTAMFPAYSTLTQPLLNVSGDPKTTFAGVRAMLTVGPPELLISYQEQLPDTTIHISCYGSTELGGIVTLGRLDDPVEVRATSGKPLSGIELEIRDPLTREVVPAGTQGSIWIRGYNLFTEYHNDPVKTAESHDEHGWFDTGDLGKVDADGNLTFLGRIKDMLKVGGENVACVEIEALLAAHPDVAIAAVIGKPDPKYDEVPVAFVELIPGRSISEEALIDYSRKNLAKWKVPREVRFVTEWPMSITKIQKYKLRELL</sequence>
<dbReference type="Gene3D" id="3.40.50.12780">
    <property type="entry name" value="N-terminal domain of ligase-like"/>
    <property type="match status" value="1"/>
</dbReference>
<dbReference type="GO" id="GO:0031956">
    <property type="term" value="F:medium-chain fatty acid-CoA ligase activity"/>
    <property type="evidence" value="ECO:0007669"/>
    <property type="project" value="TreeGrafter"/>
</dbReference>